<dbReference type="InterPro" id="IPR052184">
    <property type="entry name" value="SDR_enzymes"/>
</dbReference>
<sequence length="297" mass="31729">MPSYLVTGASRGLGYGMIKVLASDPLNKVIGLVRDATSTRARLSADNISNVHIVAADITDDKALREAAEETKRFLGDAGLDVLINNAAYVSKATELKNFKDFEHDVPAVLEDTQRSFEINVVGVLKTIFAFLPLVREGKLKKIVGISSGMGDIGKSADYIVAQDTPNDGYEAGVSANFIPEFINSLKLANAAPYAVSKAALTTMFTKFNAAYQDEGLLFFTICPGLVDTAEGDATLSSDDTLRLQAIMAKFNDYAPGFKAMDPVTAAESSLAAVARSTLETGHGGSFLSHNGTKRWM</sequence>
<dbReference type="InterPro" id="IPR036291">
    <property type="entry name" value="NAD(P)-bd_dom_sf"/>
</dbReference>
<evidence type="ECO:0000313" key="2">
    <source>
        <dbReference type="Proteomes" id="UP000801864"/>
    </source>
</evidence>
<keyword evidence="2" id="KW-1185">Reference proteome</keyword>
<gene>
    <name evidence="1" type="ORF">CFAM422_008512</name>
</gene>
<dbReference type="PANTHER" id="PTHR45458:SF3">
    <property type="entry name" value="CHAIN DEHYDROGENASE (ATSC), PUTATIVE-RELATED"/>
    <property type="match status" value="1"/>
</dbReference>
<dbReference type="InterPro" id="IPR002347">
    <property type="entry name" value="SDR_fam"/>
</dbReference>
<dbReference type="Proteomes" id="UP000801864">
    <property type="component" value="Unassembled WGS sequence"/>
</dbReference>
<dbReference type="Gene3D" id="3.40.50.720">
    <property type="entry name" value="NAD(P)-binding Rossmann-like Domain"/>
    <property type="match status" value="1"/>
</dbReference>
<name>A0A9P4X9P7_9HYPO</name>
<dbReference type="EMBL" id="QLNT01000015">
    <property type="protein sequence ID" value="KAF3067704.1"/>
    <property type="molecule type" value="Genomic_DNA"/>
</dbReference>
<evidence type="ECO:0000313" key="1">
    <source>
        <dbReference type="EMBL" id="KAF3067704.1"/>
    </source>
</evidence>
<dbReference type="Pfam" id="PF00106">
    <property type="entry name" value="adh_short"/>
    <property type="match status" value="1"/>
</dbReference>
<dbReference type="GO" id="GO:0016616">
    <property type="term" value="F:oxidoreductase activity, acting on the CH-OH group of donors, NAD or NADP as acceptor"/>
    <property type="evidence" value="ECO:0007669"/>
    <property type="project" value="TreeGrafter"/>
</dbReference>
<dbReference type="PANTHER" id="PTHR45458">
    <property type="entry name" value="SHORT-CHAIN DEHYDROGENASE/REDUCTASE SDR"/>
    <property type="match status" value="1"/>
</dbReference>
<proteinExistence type="predicted"/>
<evidence type="ECO:0008006" key="3">
    <source>
        <dbReference type="Google" id="ProtNLM"/>
    </source>
</evidence>
<accession>A0A9P4X9P7</accession>
<protein>
    <recommendedName>
        <fullName evidence="3">NAD(P)-binding protein</fullName>
    </recommendedName>
</protein>
<dbReference type="SUPFAM" id="SSF51735">
    <property type="entry name" value="NAD(P)-binding Rossmann-fold domains"/>
    <property type="match status" value="1"/>
</dbReference>
<dbReference type="PRINTS" id="PR00081">
    <property type="entry name" value="GDHRDH"/>
</dbReference>
<organism evidence="1 2">
    <name type="scientific">Trichoderma lentiforme</name>
    <dbReference type="NCBI Taxonomy" id="1567552"/>
    <lineage>
        <taxon>Eukaryota</taxon>
        <taxon>Fungi</taxon>
        <taxon>Dikarya</taxon>
        <taxon>Ascomycota</taxon>
        <taxon>Pezizomycotina</taxon>
        <taxon>Sordariomycetes</taxon>
        <taxon>Hypocreomycetidae</taxon>
        <taxon>Hypocreales</taxon>
        <taxon>Hypocreaceae</taxon>
        <taxon>Trichoderma</taxon>
    </lineage>
</organism>
<reference evidence="1 2" key="1">
    <citation type="submission" date="2018-06" db="EMBL/GenBank/DDBJ databases">
        <title>Genome analysis of cellulolytic fungus Trichoderma lentiforme CFAM-422.</title>
        <authorList>
            <person name="Steindorff A.S."/>
            <person name="Formighieri E.F."/>
            <person name="Midorikawa G.E.O."/>
            <person name="Tamietti M.S."/>
            <person name="Ramos E.Z."/>
            <person name="Silva A.S."/>
            <person name="Bon E.P.S."/>
            <person name="Mendes T.D."/>
            <person name="Damaso M.C.T."/>
            <person name="Favaro L.C.L."/>
        </authorList>
    </citation>
    <scope>NUCLEOTIDE SEQUENCE [LARGE SCALE GENOMIC DNA]</scope>
    <source>
        <strain evidence="1 2">CFAM-422</strain>
    </source>
</reference>
<comment type="caution">
    <text evidence="1">The sequence shown here is derived from an EMBL/GenBank/DDBJ whole genome shotgun (WGS) entry which is preliminary data.</text>
</comment>
<dbReference type="AlphaFoldDB" id="A0A9P4X9P7"/>